<dbReference type="AlphaFoldDB" id="A0A1M6WQB8"/>
<organism evidence="2 3">
    <name type="scientific">Roseovarius marisflavi</name>
    <dbReference type="NCBI Taxonomy" id="1054996"/>
    <lineage>
        <taxon>Bacteria</taxon>
        <taxon>Pseudomonadati</taxon>
        <taxon>Pseudomonadota</taxon>
        <taxon>Alphaproteobacteria</taxon>
        <taxon>Rhodobacterales</taxon>
        <taxon>Roseobacteraceae</taxon>
        <taxon>Roseovarius</taxon>
    </lineage>
</organism>
<dbReference type="STRING" id="1054996.SAMN05444414_10335"/>
<name>A0A1M6WQB8_9RHOB</name>
<feature type="compositionally biased region" description="Basic and acidic residues" evidence="1">
    <location>
        <begin position="87"/>
        <end position="97"/>
    </location>
</feature>
<feature type="compositionally biased region" description="Acidic residues" evidence="1">
    <location>
        <begin position="262"/>
        <end position="280"/>
    </location>
</feature>
<dbReference type="Proteomes" id="UP000184191">
    <property type="component" value="Unassembled WGS sequence"/>
</dbReference>
<feature type="compositionally biased region" description="Acidic residues" evidence="1">
    <location>
        <begin position="174"/>
        <end position="185"/>
    </location>
</feature>
<protein>
    <submittedName>
        <fullName evidence="2">Uncharacterized protein</fullName>
    </submittedName>
</protein>
<evidence type="ECO:0000256" key="1">
    <source>
        <dbReference type="SAM" id="MobiDB-lite"/>
    </source>
</evidence>
<evidence type="ECO:0000313" key="3">
    <source>
        <dbReference type="Proteomes" id="UP000184191"/>
    </source>
</evidence>
<sequence length="363" mass="39693">MSDPVSNVEIEDVLSSIRRLVSNGKQDRFALAEPMDVPKDETANRLVLTPSLRVDEGQSADQSGIAPPEAAPHQTMSEPEEVAEGQIDSHDEARDPEAQIEVGTATVERAEADTGDGGPQNDDQDWSARDDETPEEQSNDQQAYADEPSEPHHAATEPEGDIWLEASKTTSEAVAEETMQEDDSETLSADHDRADPDTGTANESNPGDHDAAPSDLEAQAAEFEAAIASRDDQWEPDGDSSDDYAGSRVTSLSWRDSRDTASEPEEEELSIDPDWAEADDLASARHAQSWAQEAMPVPPVEEWGDDDGLSLDDTVLDEEALRDMVSEIVRQELQGALGERITRNVRKLVRREIHRALASQDMD</sequence>
<proteinExistence type="predicted"/>
<feature type="compositionally biased region" description="Low complexity" evidence="1">
    <location>
        <begin position="217"/>
        <end position="228"/>
    </location>
</feature>
<dbReference type="EMBL" id="FRBN01000003">
    <property type="protein sequence ID" value="SHK95715.1"/>
    <property type="molecule type" value="Genomic_DNA"/>
</dbReference>
<evidence type="ECO:0000313" key="2">
    <source>
        <dbReference type="EMBL" id="SHK95715.1"/>
    </source>
</evidence>
<keyword evidence="3" id="KW-1185">Reference proteome</keyword>
<dbReference type="RefSeq" id="WP_139279246.1">
    <property type="nucleotide sequence ID" value="NZ_FRBN01000003.1"/>
</dbReference>
<accession>A0A1M6WQB8</accession>
<gene>
    <name evidence="2" type="ORF">SAMN05444414_10335</name>
</gene>
<feature type="region of interest" description="Disordered" evidence="1">
    <location>
        <begin position="50"/>
        <end position="310"/>
    </location>
</feature>
<reference evidence="3" key="1">
    <citation type="submission" date="2016-11" db="EMBL/GenBank/DDBJ databases">
        <authorList>
            <person name="Varghese N."/>
            <person name="Submissions S."/>
        </authorList>
    </citation>
    <scope>NUCLEOTIDE SEQUENCE [LARGE SCALE GENOMIC DNA]</scope>
    <source>
        <strain evidence="3">DSM 29327</strain>
    </source>
</reference>
<dbReference type="OrthoDB" id="7875768at2"/>